<dbReference type="InterPro" id="IPR051395">
    <property type="entry name" value="Cytochrome_c_Peroxidase/MauG"/>
</dbReference>
<dbReference type="PIRSF" id="PIRSF000294">
    <property type="entry name" value="Cytochrome-c_peroxidase"/>
    <property type="match status" value="1"/>
</dbReference>
<feature type="transmembrane region" description="Helical" evidence="9">
    <location>
        <begin position="12"/>
        <end position="29"/>
    </location>
</feature>
<keyword evidence="7 8" id="KW-0408">Iron</keyword>
<dbReference type="EMBL" id="SHKM01000001">
    <property type="protein sequence ID" value="RZT90914.1"/>
    <property type="molecule type" value="Genomic_DNA"/>
</dbReference>
<keyword evidence="2 8" id="KW-0349">Heme</keyword>
<evidence type="ECO:0000256" key="9">
    <source>
        <dbReference type="SAM" id="Phobius"/>
    </source>
</evidence>
<evidence type="ECO:0000256" key="5">
    <source>
        <dbReference type="ARBA" id="ARBA00022764"/>
    </source>
</evidence>
<keyword evidence="9" id="KW-1133">Transmembrane helix</keyword>
<evidence type="ECO:0000313" key="12">
    <source>
        <dbReference type="Proteomes" id="UP000292136"/>
    </source>
</evidence>
<keyword evidence="11" id="KW-0575">Peroxidase</keyword>
<keyword evidence="9" id="KW-0472">Membrane</keyword>
<keyword evidence="4" id="KW-0732">Signal</keyword>
<evidence type="ECO:0000313" key="11">
    <source>
        <dbReference type="EMBL" id="RZT90914.1"/>
    </source>
</evidence>
<evidence type="ECO:0000256" key="6">
    <source>
        <dbReference type="ARBA" id="ARBA00023002"/>
    </source>
</evidence>
<reference evidence="11 12" key="1">
    <citation type="submission" date="2019-02" db="EMBL/GenBank/DDBJ databases">
        <title>Genomic Encyclopedia of Type Strains, Phase IV (KMG-IV): sequencing the most valuable type-strain genomes for metagenomic binning, comparative biology and taxonomic classification.</title>
        <authorList>
            <person name="Goeker M."/>
        </authorList>
    </citation>
    <scope>NUCLEOTIDE SEQUENCE [LARGE SCALE GENOMIC DNA]</scope>
    <source>
        <strain evidence="11 12">DSM 21223</strain>
    </source>
</reference>
<keyword evidence="6" id="KW-0560">Oxidoreductase</keyword>
<proteinExistence type="predicted"/>
<dbReference type="SUPFAM" id="SSF46626">
    <property type="entry name" value="Cytochrome c"/>
    <property type="match status" value="2"/>
</dbReference>
<evidence type="ECO:0000256" key="3">
    <source>
        <dbReference type="ARBA" id="ARBA00022723"/>
    </source>
</evidence>
<dbReference type="PANTHER" id="PTHR30600">
    <property type="entry name" value="CYTOCHROME C PEROXIDASE-RELATED"/>
    <property type="match status" value="1"/>
</dbReference>
<organism evidence="11 12">
    <name type="scientific">Azospira oryzae</name>
    <dbReference type="NCBI Taxonomy" id="146939"/>
    <lineage>
        <taxon>Bacteria</taxon>
        <taxon>Pseudomonadati</taxon>
        <taxon>Pseudomonadota</taxon>
        <taxon>Betaproteobacteria</taxon>
        <taxon>Rhodocyclales</taxon>
        <taxon>Rhodocyclaceae</taxon>
        <taxon>Azospira</taxon>
    </lineage>
</organism>
<evidence type="ECO:0000256" key="7">
    <source>
        <dbReference type="ARBA" id="ARBA00023004"/>
    </source>
</evidence>
<sequence>MAKPAGLPNLRLFAVICVLAVTAVGALLYPRLAASPDAAVEPMPALLATTPIRPGEPLLPLPDSLPVDPAKVALGRLLFNDPRLSRDDSLACAGCHDLQRGGADGMPVSRGVDGKKGGINAPTVLNAAFNFRQFWDGRAATLEEQVEGPVHNPLEMAADWDQVLAKLQADKELRSRFASAYPAGLTAATVRHAIAEYERSLLTPSRFDRWLRGDDTALSDEEKAGYRLFKRHGCSSCHQGVNVGGNLFQRFGVMDNYFANKKALTAADMGRFNVTGRDEDRHVFKVPTLRNVALTAPYFHDAATSSLDEAVALMGRYQLGVELPARDVTLIVTFLQSLNGDVRP</sequence>
<name>A0ABY0IV84_9RHOO</name>
<keyword evidence="9" id="KW-0812">Transmembrane</keyword>
<dbReference type="RefSeq" id="WP_130459188.1">
    <property type="nucleotide sequence ID" value="NZ_SHKM01000001.1"/>
</dbReference>
<evidence type="ECO:0000256" key="1">
    <source>
        <dbReference type="ARBA" id="ARBA00004418"/>
    </source>
</evidence>
<dbReference type="Proteomes" id="UP000292136">
    <property type="component" value="Unassembled WGS sequence"/>
</dbReference>
<dbReference type="InterPro" id="IPR026259">
    <property type="entry name" value="MauG/Cytc_peroxidase"/>
</dbReference>
<dbReference type="InterPro" id="IPR036909">
    <property type="entry name" value="Cyt_c-like_dom_sf"/>
</dbReference>
<dbReference type="PROSITE" id="PS51007">
    <property type="entry name" value="CYTC"/>
    <property type="match status" value="2"/>
</dbReference>
<dbReference type="GO" id="GO:0004601">
    <property type="term" value="F:peroxidase activity"/>
    <property type="evidence" value="ECO:0007669"/>
    <property type="project" value="UniProtKB-KW"/>
</dbReference>
<comment type="subcellular location">
    <subcellularLocation>
        <location evidence="1">Periplasm</location>
    </subcellularLocation>
</comment>
<evidence type="ECO:0000256" key="4">
    <source>
        <dbReference type="ARBA" id="ARBA00022729"/>
    </source>
</evidence>
<dbReference type="InterPro" id="IPR009056">
    <property type="entry name" value="Cyt_c-like_dom"/>
</dbReference>
<evidence type="ECO:0000256" key="2">
    <source>
        <dbReference type="ARBA" id="ARBA00022617"/>
    </source>
</evidence>
<evidence type="ECO:0000259" key="10">
    <source>
        <dbReference type="PROSITE" id="PS51007"/>
    </source>
</evidence>
<feature type="domain" description="Cytochrome c" evidence="10">
    <location>
        <begin position="70"/>
        <end position="202"/>
    </location>
</feature>
<feature type="domain" description="Cytochrome c" evidence="10">
    <location>
        <begin position="220"/>
        <end position="339"/>
    </location>
</feature>
<evidence type="ECO:0000256" key="8">
    <source>
        <dbReference type="PROSITE-ProRule" id="PRU00433"/>
    </source>
</evidence>
<comment type="caution">
    <text evidence="11">The sequence shown here is derived from an EMBL/GenBank/DDBJ whole genome shotgun (WGS) entry which is preliminary data.</text>
</comment>
<keyword evidence="12" id="KW-1185">Reference proteome</keyword>
<accession>A0ABY0IV84</accession>
<dbReference type="Gene3D" id="1.10.760.10">
    <property type="entry name" value="Cytochrome c-like domain"/>
    <property type="match status" value="2"/>
</dbReference>
<keyword evidence="3 8" id="KW-0479">Metal-binding</keyword>
<keyword evidence="5" id="KW-0574">Periplasm</keyword>
<gene>
    <name evidence="11" type="ORF">EV678_1738</name>
</gene>
<dbReference type="Pfam" id="PF03150">
    <property type="entry name" value="CCP_MauG"/>
    <property type="match status" value="1"/>
</dbReference>
<dbReference type="PANTHER" id="PTHR30600:SF7">
    <property type="entry name" value="CYTOCHROME C PEROXIDASE-RELATED"/>
    <property type="match status" value="1"/>
</dbReference>
<protein>
    <submittedName>
        <fullName evidence="11">Cytochrome c peroxidase</fullName>
    </submittedName>
</protein>
<dbReference type="InterPro" id="IPR004852">
    <property type="entry name" value="Di-haem_cyt_c_peroxidsae"/>
</dbReference>